<name>M4BNF9_HYAAE</name>
<reference evidence="2" key="1">
    <citation type="journal article" date="2010" name="Science">
        <title>Signatures of adaptation to obligate biotrophy in the Hyaloperonospora arabidopsidis genome.</title>
        <authorList>
            <person name="Baxter L."/>
            <person name="Tripathy S."/>
            <person name="Ishaque N."/>
            <person name="Boot N."/>
            <person name="Cabral A."/>
            <person name="Kemen E."/>
            <person name="Thines M."/>
            <person name="Ah-Fong A."/>
            <person name="Anderson R."/>
            <person name="Badejoko W."/>
            <person name="Bittner-Eddy P."/>
            <person name="Boore J.L."/>
            <person name="Chibucos M.C."/>
            <person name="Coates M."/>
            <person name="Dehal P."/>
            <person name="Delehaunty K."/>
            <person name="Dong S."/>
            <person name="Downton P."/>
            <person name="Dumas B."/>
            <person name="Fabro G."/>
            <person name="Fronick C."/>
            <person name="Fuerstenberg S.I."/>
            <person name="Fulton L."/>
            <person name="Gaulin E."/>
            <person name="Govers F."/>
            <person name="Hughes L."/>
            <person name="Humphray S."/>
            <person name="Jiang R.H."/>
            <person name="Judelson H."/>
            <person name="Kamoun S."/>
            <person name="Kyung K."/>
            <person name="Meijer H."/>
            <person name="Minx P."/>
            <person name="Morris P."/>
            <person name="Nelson J."/>
            <person name="Phuntumart V."/>
            <person name="Qutob D."/>
            <person name="Rehmany A."/>
            <person name="Rougon-Cardoso A."/>
            <person name="Ryden P."/>
            <person name="Torto-Alalibo T."/>
            <person name="Studholme D."/>
            <person name="Wang Y."/>
            <person name="Win J."/>
            <person name="Wood J."/>
            <person name="Clifton S.W."/>
            <person name="Rogers J."/>
            <person name="Van den Ackerveken G."/>
            <person name="Jones J.D."/>
            <person name="McDowell J.M."/>
            <person name="Beynon J."/>
            <person name="Tyler B.M."/>
        </authorList>
    </citation>
    <scope>NUCLEOTIDE SEQUENCE [LARGE SCALE GENOMIC DNA]</scope>
    <source>
        <strain evidence="2">Emoy2</strain>
    </source>
</reference>
<evidence type="ECO:0000313" key="1">
    <source>
        <dbReference type="EnsemblProtists" id="HpaP807947"/>
    </source>
</evidence>
<protein>
    <recommendedName>
        <fullName evidence="3">RxLR effector candidate protein</fullName>
    </recommendedName>
</protein>
<dbReference type="InParanoid" id="M4BNF9"/>
<organism evidence="1 2">
    <name type="scientific">Hyaloperonospora arabidopsidis (strain Emoy2)</name>
    <name type="common">Downy mildew agent</name>
    <name type="synonym">Peronospora arabidopsidis</name>
    <dbReference type="NCBI Taxonomy" id="559515"/>
    <lineage>
        <taxon>Eukaryota</taxon>
        <taxon>Sar</taxon>
        <taxon>Stramenopiles</taxon>
        <taxon>Oomycota</taxon>
        <taxon>Peronosporomycetes</taxon>
        <taxon>Peronosporales</taxon>
        <taxon>Peronosporaceae</taxon>
        <taxon>Hyaloperonospora</taxon>
    </lineage>
</organism>
<dbReference type="EMBL" id="JH598455">
    <property type="status" value="NOT_ANNOTATED_CDS"/>
    <property type="molecule type" value="Genomic_DNA"/>
</dbReference>
<dbReference type="AlphaFoldDB" id="M4BNF9"/>
<dbReference type="EnsemblProtists" id="HpaT807947">
    <property type="protein sequence ID" value="HpaP807947"/>
    <property type="gene ID" value="HpaG807947"/>
</dbReference>
<sequence length="229" mass="25638">MDHAAHAIEPTVRPRTVVIGQERTGSLKGEDLEVKAEVMPRNTEERMMDLLTGLAKRVAKAEVSQGAKDQPMDKGYSFFGSAASQPWLPQHYMPSLVYQQASVSQQDAPYSRVPGAIQRKLNIRHFDEKTYQGLGSGLLYWGKKSVQEVSFADRASGFPWSEDVKIDVLGHNLTGMAERYSNRQVGGWWQEEPTLEHAMQRMICTFANNIMPAQSMKLVLPRRYPGAAG</sequence>
<proteinExistence type="predicted"/>
<dbReference type="Proteomes" id="UP000011713">
    <property type="component" value="Unassembled WGS sequence"/>
</dbReference>
<reference evidence="1" key="2">
    <citation type="submission" date="2015-06" db="UniProtKB">
        <authorList>
            <consortium name="EnsemblProtists"/>
        </authorList>
    </citation>
    <scope>IDENTIFICATION</scope>
    <source>
        <strain evidence="1">Emoy2</strain>
    </source>
</reference>
<evidence type="ECO:0008006" key="3">
    <source>
        <dbReference type="Google" id="ProtNLM"/>
    </source>
</evidence>
<dbReference type="VEuPathDB" id="FungiDB:HpaG807947"/>
<dbReference type="eggNOG" id="KOG0017">
    <property type="taxonomic scope" value="Eukaryota"/>
</dbReference>
<accession>M4BNF9</accession>
<evidence type="ECO:0000313" key="2">
    <source>
        <dbReference type="Proteomes" id="UP000011713"/>
    </source>
</evidence>
<dbReference type="HOGENOM" id="CLU_1211783_0_0_1"/>
<keyword evidence="2" id="KW-1185">Reference proteome</keyword>